<dbReference type="PANTHER" id="PTHR48009">
    <property type="entry name" value="LEUCINE-RICH REPEAT (LRR) FAMILY PROTEIN"/>
    <property type="match status" value="1"/>
</dbReference>
<proteinExistence type="predicted"/>
<dbReference type="Gene3D" id="3.80.10.10">
    <property type="entry name" value="Ribonuclease Inhibitor"/>
    <property type="match status" value="3"/>
</dbReference>
<sequence>MTKLTALETLRIASNSLTGTIPNELSQMSALESLSFSLTLNETEFPTVLFSLPALNMLTLLDSTLSSIPTEVGAMPQLEEFVVIASPTEGTIPSELGLLTNLSILRMTTTFMSGALPTAIGQLSRMTHLGLNTPTLDYLEPLISYHGIIGNLPSEMSLLTDLEHLISKGNKFSGPIPDLSNATGLRSLNLDG</sequence>
<reference evidence="1" key="1">
    <citation type="submission" date="2020-06" db="EMBL/GenBank/DDBJ databases">
        <authorList>
            <consortium name="Plant Systems Biology data submission"/>
        </authorList>
    </citation>
    <scope>NUCLEOTIDE SEQUENCE</scope>
    <source>
        <strain evidence="1">D6</strain>
    </source>
</reference>
<accession>A0A9N8HGM2</accession>
<protein>
    <submittedName>
        <fullName evidence="1">Leucine rich repeat N-terminal domain</fullName>
    </submittedName>
</protein>
<dbReference type="SUPFAM" id="SSF52058">
    <property type="entry name" value="L domain-like"/>
    <property type="match status" value="1"/>
</dbReference>
<evidence type="ECO:0000313" key="2">
    <source>
        <dbReference type="Proteomes" id="UP001153069"/>
    </source>
</evidence>
<dbReference type="Proteomes" id="UP001153069">
    <property type="component" value="Unassembled WGS sequence"/>
</dbReference>
<gene>
    <name evidence="1" type="ORF">SEMRO_645_G180570.1</name>
</gene>
<dbReference type="AlphaFoldDB" id="A0A9N8HGM2"/>
<dbReference type="PANTHER" id="PTHR48009:SF16">
    <property type="entry name" value="LEUCINE-RICH REPEAT-CONTAINING N-TERMINAL PLANT-TYPE DOMAIN-CONTAINING PROTEIN"/>
    <property type="match status" value="1"/>
</dbReference>
<name>A0A9N8HGM2_9STRA</name>
<dbReference type="InterPro" id="IPR032675">
    <property type="entry name" value="LRR_dom_sf"/>
</dbReference>
<dbReference type="EMBL" id="CAICTM010000644">
    <property type="protein sequence ID" value="CAB9514298.1"/>
    <property type="molecule type" value="Genomic_DNA"/>
</dbReference>
<dbReference type="InterPro" id="IPR053213">
    <property type="entry name" value="RLP29"/>
</dbReference>
<dbReference type="OrthoDB" id="660555at2759"/>
<comment type="caution">
    <text evidence="1">The sequence shown here is derived from an EMBL/GenBank/DDBJ whole genome shotgun (WGS) entry which is preliminary data.</text>
</comment>
<organism evidence="1 2">
    <name type="scientific">Seminavis robusta</name>
    <dbReference type="NCBI Taxonomy" id="568900"/>
    <lineage>
        <taxon>Eukaryota</taxon>
        <taxon>Sar</taxon>
        <taxon>Stramenopiles</taxon>
        <taxon>Ochrophyta</taxon>
        <taxon>Bacillariophyta</taxon>
        <taxon>Bacillariophyceae</taxon>
        <taxon>Bacillariophycidae</taxon>
        <taxon>Naviculales</taxon>
        <taxon>Naviculaceae</taxon>
        <taxon>Seminavis</taxon>
    </lineage>
</organism>
<keyword evidence="2" id="KW-1185">Reference proteome</keyword>
<evidence type="ECO:0000313" key="1">
    <source>
        <dbReference type="EMBL" id="CAB9514298.1"/>
    </source>
</evidence>